<evidence type="ECO:0008006" key="4">
    <source>
        <dbReference type="Google" id="ProtNLM"/>
    </source>
</evidence>
<accession>A0A1U6IR72</accession>
<dbReference type="InterPro" id="IPR029058">
    <property type="entry name" value="AB_hydrolase_fold"/>
</dbReference>
<gene>
    <name evidence="2" type="ORF">SAMN06295987_11210</name>
</gene>
<keyword evidence="1" id="KW-0732">Signal</keyword>
<proteinExistence type="predicted"/>
<evidence type="ECO:0000313" key="2">
    <source>
        <dbReference type="EMBL" id="SLK10541.1"/>
    </source>
</evidence>
<protein>
    <recommendedName>
        <fullName evidence="4">Alpha/beta hydrolase</fullName>
    </recommendedName>
</protein>
<evidence type="ECO:0000256" key="1">
    <source>
        <dbReference type="SAM" id="SignalP"/>
    </source>
</evidence>
<keyword evidence="3" id="KW-1185">Reference proteome</keyword>
<sequence length="431" mass="45543">MAFGYLRWLSCAVIAVSQAACATSVGSPVLAEKASVTAAPLGGDVLWSVRVPERWNGTLLVWSRGYARKSGAPEAAPERVVEPLLERGYALAGSDYGSGGWALAQAVPAQALVVDAFARQYGKPRRVIGWGMSMGGLITGALAEQDKPRIDGALALCSSIGGAVGMMNMALDGAFAFRTLVAPDAGIQLVGVKDDMANGRRVAAAVAQARKSAQGRARIALAGVLAGIPGWTGPDSPEPSADDFEAQVDEIANAFAMGVMLPREDQEARAGGPFSWNTGVDYRRQLERSGRAALVEGLYRSAGLSLDEDLSRLASAKRISAKPAAVSYMMAHYTPDAKPRVPLLAVQAIGDGMTSPSLQSAYGEVAPGTMVQSLYVRRSGHCAFSQDEILASLDRLESRLDTGRWPHSRAPFISYDPPPMLRACFRGRSCD</sequence>
<dbReference type="Proteomes" id="UP000190989">
    <property type="component" value="Unassembled WGS sequence"/>
</dbReference>
<feature type="signal peptide" evidence="1">
    <location>
        <begin position="1"/>
        <end position="22"/>
    </location>
</feature>
<dbReference type="STRING" id="428990.SAMN06295987_11210"/>
<evidence type="ECO:0000313" key="3">
    <source>
        <dbReference type="Proteomes" id="UP000190989"/>
    </source>
</evidence>
<reference evidence="3" key="1">
    <citation type="submission" date="2017-02" db="EMBL/GenBank/DDBJ databases">
        <authorList>
            <person name="Varghese N."/>
            <person name="Submissions S."/>
        </authorList>
    </citation>
    <scope>NUCLEOTIDE SEQUENCE [LARGE SCALE GENOMIC DNA]</scope>
    <source>
        <strain evidence="3">SM117</strain>
    </source>
</reference>
<dbReference type="Gene3D" id="3.40.50.1820">
    <property type="entry name" value="alpha/beta hydrolase"/>
    <property type="match status" value="1"/>
</dbReference>
<name>A0A1U6IR72_9SPHN</name>
<dbReference type="EMBL" id="FVZE01000012">
    <property type="protein sequence ID" value="SLK10541.1"/>
    <property type="molecule type" value="Genomic_DNA"/>
</dbReference>
<feature type="chain" id="PRO_5012866259" description="Alpha/beta hydrolase" evidence="1">
    <location>
        <begin position="23"/>
        <end position="431"/>
    </location>
</feature>
<dbReference type="AlphaFoldDB" id="A0A1U6IR72"/>
<organism evidence="2 3">
    <name type="scientific">Novosphingobium mathurense</name>
    <dbReference type="NCBI Taxonomy" id="428990"/>
    <lineage>
        <taxon>Bacteria</taxon>
        <taxon>Pseudomonadati</taxon>
        <taxon>Pseudomonadota</taxon>
        <taxon>Alphaproteobacteria</taxon>
        <taxon>Sphingomonadales</taxon>
        <taxon>Sphingomonadaceae</taxon>
        <taxon>Novosphingobium</taxon>
    </lineage>
</organism>
<dbReference type="RefSeq" id="WP_079731842.1">
    <property type="nucleotide sequence ID" value="NZ_FVZE01000012.1"/>
</dbReference>
<dbReference type="SUPFAM" id="SSF53474">
    <property type="entry name" value="alpha/beta-Hydrolases"/>
    <property type="match status" value="1"/>
</dbReference>